<evidence type="ECO:0000259" key="1">
    <source>
        <dbReference type="Pfam" id="PF01909"/>
    </source>
</evidence>
<name>A0ABU0AJH8_9BACI</name>
<proteinExistence type="predicted"/>
<dbReference type="Pfam" id="PF01909">
    <property type="entry name" value="NTP_transf_2"/>
    <property type="match status" value="1"/>
</dbReference>
<accession>A0ABU0AJH8</accession>
<reference evidence="2 3" key="1">
    <citation type="submission" date="2023-07" db="EMBL/GenBank/DDBJ databases">
        <title>Genomic Encyclopedia of Type Strains, Phase IV (KMG-IV): sequencing the most valuable type-strain genomes for metagenomic binning, comparative biology and taxonomic classification.</title>
        <authorList>
            <person name="Goeker M."/>
        </authorList>
    </citation>
    <scope>NUCLEOTIDE SEQUENCE [LARGE SCALE GENOMIC DNA]</scope>
    <source>
        <strain evidence="2 3">DSM 23494</strain>
    </source>
</reference>
<organism evidence="2 3">
    <name type="scientific">Cytobacillus purgationiresistens</name>
    <dbReference type="NCBI Taxonomy" id="863449"/>
    <lineage>
        <taxon>Bacteria</taxon>
        <taxon>Bacillati</taxon>
        <taxon>Bacillota</taxon>
        <taxon>Bacilli</taxon>
        <taxon>Bacillales</taxon>
        <taxon>Bacillaceae</taxon>
        <taxon>Cytobacillus</taxon>
    </lineage>
</organism>
<dbReference type="Gene3D" id="3.30.460.10">
    <property type="entry name" value="Beta Polymerase, domain 2"/>
    <property type="match status" value="1"/>
</dbReference>
<protein>
    <submittedName>
        <fullName evidence="2">Nucleotidyltransferase</fullName>
    </submittedName>
</protein>
<feature type="domain" description="Polymerase nucleotidyl transferase" evidence="1">
    <location>
        <begin position="49"/>
        <end position="112"/>
    </location>
</feature>
<dbReference type="Proteomes" id="UP001238088">
    <property type="component" value="Unassembled WGS sequence"/>
</dbReference>
<dbReference type="CDD" id="cd05403">
    <property type="entry name" value="NT_KNTase_like"/>
    <property type="match status" value="1"/>
</dbReference>
<dbReference type="SUPFAM" id="SSF81301">
    <property type="entry name" value="Nucleotidyltransferase"/>
    <property type="match status" value="1"/>
</dbReference>
<evidence type="ECO:0000313" key="2">
    <source>
        <dbReference type="EMBL" id="MDQ0271426.1"/>
    </source>
</evidence>
<dbReference type="InterPro" id="IPR043519">
    <property type="entry name" value="NT_sf"/>
</dbReference>
<gene>
    <name evidence="2" type="ORF">J2S17_003314</name>
</gene>
<dbReference type="EMBL" id="JAUSUB010000014">
    <property type="protein sequence ID" value="MDQ0271426.1"/>
    <property type="molecule type" value="Genomic_DNA"/>
</dbReference>
<evidence type="ECO:0000313" key="3">
    <source>
        <dbReference type="Proteomes" id="UP001238088"/>
    </source>
</evidence>
<keyword evidence="3" id="KW-1185">Reference proteome</keyword>
<comment type="caution">
    <text evidence="2">The sequence shown here is derived from an EMBL/GenBank/DDBJ whole genome shotgun (WGS) entry which is preliminary data.</text>
</comment>
<dbReference type="RefSeq" id="WP_307476549.1">
    <property type="nucleotide sequence ID" value="NZ_JAUSUB010000014.1"/>
</dbReference>
<sequence length="262" mass="30117">MRLPTKIGIDSEGYILNQTAKENIQQEFRPVLNAAISLLKMSLDGNLHSIYIYGSVGRGEAKQGISDLDLNVIVYSFPSTKEKNQLLADTERLVEQYKSAIKVDYSFVQLEEAVSLENKYEWGFWLRHMCSCLHGEDLSKQFERMKPNEKISAALNGNIEQLMGQFRQELQQDQPASKQRKRSMLKRIIRGAYLKINVLDESWSTESGENLNILMHYFPKDPLFQEIRRLQLCEEEISSSELISLIDQFRGWLMASGGMNAL</sequence>
<dbReference type="InterPro" id="IPR002934">
    <property type="entry name" value="Polymerase_NTP_transf_dom"/>
</dbReference>